<evidence type="ECO:0000256" key="1">
    <source>
        <dbReference type="ARBA" id="ARBA00004141"/>
    </source>
</evidence>
<name>A0A507DSC9_9FUNG</name>
<dbReference type="OrthoDB" id="6500128at2759"/>
<evidence type="ECO:0000256" key="10">
    <source>
        <dbReference type="SAM" id="SignalP"/>
    </source>
</evidence>
<evidence type="ECO:0000256" key="5">
    <source>
        <dbReference type="ARBA" id="ARBA00022741"/>
    </source>
</evidence>
<evidence type="ECO:0000313" key="14">
    <source>
        <dbReference type="Proteomes" id="UP000320333"/>
    </source>
</evidence>
<feature type="transmembrane region" description="Helical" evidence="9">
    <location>
        <begin position="211"/>
        <end position="237"/>
    </location>
</feature>
<sequence length="763" mass="83611">MKGRTVLIVTHAISLVLSEQSTAQYLVVMASGSVVAAGPVLELLLDPSVTEKIGISNQNETPTSTPRIVSLEDSCEETEEDNLLQDYSNGATIANARKIVSEEHKAIGSMKVQYYKLYFLQAGGVLFVVSFVGLNVLDRAVRFYNDYWIKIWADAYKPVVGSSAGYVDSFVLLQRLSKRDAGIAAIINPFAWANGNSTTPMPVDVDYYVKVYGLIGIGWLAIVLAAFFVSSLGSYIASKRFHGRLIHRVVHAPMRFFDTTPIGRILNRTTKDISEIDNNIMKVLKSLNGAVMDALTVLIVVFTITPIFVFSLVPIIFVYISVASRFLACQREIKRLDSITASPIYSMFSETLAGASTIRAYGADTRFKKESMKRVDTNHRAFVYMYATNRWFSSRIALIGGMVVLAGALGTMAMKDVIGAGLAGLSLSWTISFSDYLTVIVRKYSGIEMRMNAVERVNEYSEIEQERAFTIEENRAPLNWPSKGSIQVSNLEMRYAPDLPPVLRNISFSVKGAEKVGIVGRTGAGKSSLSLSLFRIVEATQGTICIDGIDISTLGLFDLRSRMTMIPQDPVLFAGTIRSNLDPFNLYDDAAVWSCLKDVRFFDSMQSKGLSPRSSVETLGSIDVGDTARERGLDTAVSEGGGNFSQGQRQLLCLARAMLKSSTVTVFDEATASVDNETDANIQRIIRGPSFANTTVLSIAHRLRTVIDYDKILVLDHGRVVQFGTPSELIQSDGIFRSMCIETGDIEALLEAAALSSGAKCVH</sequence>
<evidence type="ECO:0000259" key="12">
    <source>
        <dbReference type="PROSITE" id="PS50929"/>
    </source>
</evidence>
<organism evidence="13 14">
    <name type="scientific">Chytriomyces confervae</name>
    <dbReference type="NCBI Taxonomy" id="246404"/>
    <lineage>
        <taxon>Eukaryota</taxon>
        <taxon>Fungi</taxon>
        <taxon>Fungi incertae sedis</taxon>
        <taxon>Chytridiomycota</taxon>
        <taxon>Chytridiomycota incertae sedis</taxon>
        <taxon>Chytridiomycetes</taxon>
        <taxon>Chytridiales</taxon>
        <taxon>Chytriomycetaceae</taxon>
        <taxon>Chytriomyces</taxon>
    </lineage>
</organism>
<reference evidence="13 14" key="1">
    <citation type="journal article" date="2019" name="Sci. Rep.">
        <title>Comparative genomics of chytrid fungi reveal insights into the obligate biotrophic and pathogenic lifestyle of Synchytrium endobioticum.</title>
        <authorList>
            <person name="van de Vossenberg B.T.L.H."/>
            <person name="Warris S."/>
            <person name="Nguyen H.D.T."/>
            <person name="van Gent-Pelzer M.P.E."/>
            <person name="Joly D.L."/>
            <person name="van de Geest H.C."/>
            <person name="Bonants P.J.M."/>
            <person name="Smith D.S."/>
            <person name="Levesque C.A."/>
            <person name="van der Lee T.A.J."/>
        </authorList>
    </citation>
    <scope>NUCLEOTIDE SEQUENCE [LARGE SCALE GENOMIC DNA]</scope>
    <source>
        <strain evidence="13 14">CBS 675.73</strain>
    </source>
</reference>
<dbReference type="PROSITE" id="PS50929">
    <property type="entry name" value="ABC_TM1F"/>
    <property type="match status" value="1"/>
</dbReference>
<evidence type="ECO:0000256" key="2">
    <source>
        <dbReference type="ARBA" id="ARBA00022448"/>
    </source>
</evidence>
<evidence type="ECO:0000256" key="3">
    <source>
        <dbReference type="ARBA" id="ARBA00022692"/>
    </source>
</evidence>
<feature type="signal peptide" evidence="10">
    <location>
        <begin position="1"/>
        <end position="23"/>
    </location>
</feature>
<evidence type="ECO:0000256" key="7">
    <source>
        <dbReference type="ARBA" id="ARBA00022989"/>
    </source>
</evidence>
<dbReference type="AlphaFoldDB" id="A0A507DSC9"/>
<dbReference type="SUPFAM" id="SSF90123">
    <property type="entry name" value="ABC transporter transmembrane region"/>
    <property type="match status" value="1"/>
</dbReference>
<feature type="chain" id="PRO_5021240972" description="ABC transporter domain-containing protein" evidence="10">
    <location>
        <begin position="24"/>
        <end position="763"/>
    </location>
</feature>
<dbReference type="InterPro" id="IPR027417">
    <property type="entry name" value="P-loop_NTPase"/>
</dbReference>
<feature type="domain" description="ABC transmembrane type-1" evidence="12">
    <location>
        <begin position="183"/>
        <end position="449"/>
    </location>
</feature>
<dbReference type="InterPro" id="IPR003439">
    <property type="entry name" value="ABC_transporter-like_ATP-bd"/>
</dbReference>
<dbReference type="CDD" id="cd18604">
    <property type="entry name" value="ABC_6TM_VMR1_D2_like"/>
    <property type="match status" value="1"/>
</dbReference>
<keyword evidence="5" id="KW-0547">Nucleotide-binding</keyword>
<protein>
    <recommendedName>
        <fullName evidence="15">ABC transporter domain-containing protein</fullName>
    </recommendedName>
</protein>
<evidence type="ECO:0000259" key="11">
    <source>
        <dbReference type="PROSITE" id="PS50893"/>
    </source>
</evidence>
<feature type="transmembrane region" description="Helical" evidence="9">
    <location>
        <begin position="420"/>
        <end position="441"/>
    </location>
</feature>
<feature type="transmembrane region" description="Helical" evidence="9">
    <location>
        <begin position="118"/>
        <end position="137"/>
    </location>
</feature>
<dbReference type="InterPro" id="IPR050173">
    <property type="entry name" value="ABC_transporter_C-like"/>
</dbReference>
<dbReference type="PANTHER" id="PTHR24223">
    <property type="entry name" value="ATP-BINDING CASSETTE SUB-FAMILY C"/>
    <property type="match status" value="1"/>
</dbReference>
<feature type="transmembrane region" description="Helical" evidence="9">
    <location>
        <begin position="396"/>
        <end position="414"/>
    </location>
</feature>
<keyword evidence="6" id="KW-0067">ATP-binding</keyword>
<dbReference type="InterPro" id="IPR017871">
    <property type="entry name" value="ABC_transporter-like_CS"/>
</dbReference>
<keyword evidence="7 9" id="KW-1133">Transmembrane helix</keyword>
<dbReference type="GO" id="GO:0016887">
    <property type="term" value="F:ATP hydrolysis activity"/>
    <property type="evidence" value="ECO:0007669"/>
    <property type="project" value="InterPro"/>
</dbReference>
<dbReference type="InterPro" id="IPR036640">
    <property type="entry name" value="ABC1_TM_sf"/>
</dbReference>
<dbReference type="Proteomes" id="UP000320333">
    <property type="component" value="Unassembled WGS sequence"/>
</dbReference>
<keyword evidence="10" id="KW-0732">Signal</keyword>
<dbReference type="STRING" id="246404.A0A507DSC9"/>
<dbReference type="EMBL" id="QEAP01000925">
    <property type="protein sequence ID" value="TPX53868.1"/>
    <property type="molecule type" value="Genomic_DNA"/>
</dbReference>
<dbReference type="InterPro" id="IPR011527">
    <property type="entry name" value="ABC1_TM_dom"/>
</dbReference>
<gene>
    <name evidence="13" type="ORF">CcCBS67573_g09639</name>
</gene>
<dbReference type="GO" id="GO:0140359">
    <property type="term" value="F:ABC-type transporter activity"/>
    <property type="evidence" value="ECO:0007669"/>
    <property type="project" value="InterPro"/>
</dbReference>
<dbReference type="PROSITE" id="PS50893">
    <property type="entry name" value="ABC_TRANSPORTER_2"/>
    <property type="match status" value="1"/>
</dbReference>
<dbReference type="FunFam" id="3.40.50.300:FF:000565">
    <property type="entry name" value="ABC bile acid transporter"/>
    <property type="match status" value="1"/>
</dbReference>
<feature type="transmembrane region" description="Helical" evidence="9">
    <location>
        <begin position="294"/>
        <end position="322"/>
    </location>
</feature>
<evidence type="ECO:0000256" key="8">
    <source>
        <dbReference type="ARBA" id="ARBA00023136"/>
    </source>
</evidence>
<dbReference type="PANTHER" id="PTHR24223:SF353">
    <property type="entry name" value="ABC TRANSPORTER ATP-BINDING PROTEIN_PERMEASE VMR1-RELATED"/>
    <property type="match status" value="1"/>
</dbReference>
<evidence type="ECO:0000256" key="4">
    <source>
        <dbReference type="ARBA" id="ARBA00022737"/>
    </source>
</evidence>
<accession>A0A507DSC9</accession>
<dbReference type="Gene3D" id="3.40.50.300">
    <property type="entry name" value="P-loop containing nucleotide triphosphate hydrolases"/>
    <property type="match status" value="1"/>
</dbReference>
<feature type="domain" description="ABC transporter" evidence="11">
    <location>
        <begin position="486"/>
        <end position="742"/>
    </location>
</feature>
<dbReference type="GO" id="GO:0016020">
    <property type="term" value="C:membrane"/>
    <property type="evidence" value="ECO:0007669"/>
    <property type="project" value="UniProtKB-SubCell"/>
</dbReference>
<comment type="subcellular location">
    <subcellularLocation>
        <location evidence="1">Membrane</location>
        <topology evidence="1">Multi-pass membrane protein</topology>
    </subcellularLocation>
</comment>
<evidence type="ECO:0000256" key="6">
    <source>
        <dbReference type="ARBA" id="ARBA00022840"/>
    </source>
</evidence>
<dbReference type="Pfam" id="PF00005">
    <property type="entry name" value="ABC_tran"/>
    <property type="match status" value="1"/>
</dbReference>
<dbReference type="GO" id="GO:0005524">
    <property type="term" value="F:ATP binding"/>
    <property type="evidence" value="ECO:0007669"/>
    <property type="project" value="UniProtKB-KW"/>
</dbReference>
<dbReference type="SMART" id="SM00382">
    <property type="entry name" value="AAA"/>
    <property type="match status" value="1"/>
</dbReference>
<dbReference type="Gene3D" id="1.20.1560.10">
    <property type="entry name" value="ABC transporter type 1, transmembrane domain"/>
    <property type="match status" value="1"/>
</dbReference>
<dbReference type="SUPFAM" id="SSF52540">
    <property type="entry name" value="P-loop containing nucleoside triphosphate hydrolases"/>
    <property type="match status" value="1"/>
</dbReference>
<evidence type="ECO:0000256" key="9">
    <source>
        <dbReference type="SAM" id="Phobius"/>
    </source>
</evidence>
<comment type="caution">
    <text evidence="13">The sequence shown here is derived from an EMBL/GenBank/DDBJ whole genome shotgun (WGS) entry which is preliminary data.</text>
</comment>
<dbReference type="PROSITE" id="PS00211">
    <property type="entry name" value="ABC_TRANSPORTER_1"/>
    <property type="match status" value="1"/>
</dbReference>
<dbReference type="InterPro" id="IPR003593">
    <property type="entry name" value="AAA+_ATPase"/>
</dbReference>
<keyword evidence="2" id="KW-0813">Transport</keyword>
<keyword evidence="4" id="KW-0677">Repeat</keyword>
<keyword evidence="3 9" id="KW-0812">Transmembrane</keyword>
<dbReference type="CDD" id="cd03244">
    <property type="entry name" value="ABCC_MRP_domain2"/>
    <property type="match status" value="1"/>
</dbReference>
<dbReference type="Pfam" id="PF00664">
    <property type="entry name" value="ABC_membrane"/>
    <property type="match status" value="1"/>
</dbReference>
<evidence type="ECO:0000313" key="13">
    <source>
        <dbReference type="EMBL" id="TPX53868.1"/>
    </source>
</evidence>
<proteinExistence type="predicted"/>
<keyword evidence="8 9" id="KW-0472">Membrane</keyword>
<evidence type="ECO:0008006" key="15">
    <source>
        <dbReference type="Google" id="ProtNLM"/>
    </source>
</evidence>
<keyword evidence="14" id="KW-1185">Reference proteome</keyword>